<keyword evidence="2" id="KW-0540">Nuclease</keyword>
<dbReference type="SUPFAM" id="SSF52980">
    <property type="entry name" value="Restriction endonuclease-like"/>
    <property type="match status" value="1"/>
</dbReference>
<evidence type="ECO:0000313" key="3">
    <source>
        <dbReference type="Proteomes" id="UP001331936"/>
    </source>
</evidence>
<keyword evidence="2" id="KW-0378">Hydrolase</keyword>
<keyword evidence="2" id="KW-0255">Endonuclease</keyword>
<accession>A0ABU7JR47</accession>
<feature type="domain" description="Putative restriction endonuclease" evidence="1">
    <location>
        <begin position="14"/>
        <end position="158"/>
    </location>
</feature>
<dbReference type="Pfam" id="PF05685">
    <property type="entry name" value="Uma2"/>
    <property type="match status" value="1"/>
</dbReference>
<dbReference type="CDD" id="cd06260">
    <property type="entry name" value="DUF820-like"/>
    <property type="match status" value="1"/>
</dbReference>
<protein>
    <submittedName>
        <fullName evidence="2">Uma2 family endonuclease</fullName>
    </submittedName>
</protein>
<sequence length="196" mass="21426">MSGPSYPDRLLRLDDWEKLPDYEQHHVEVCEGVLVASPRPGPVHEHAALALFVQLDAQLPDGLCVLGGVEVLVASEPLTVRVPDLIVVDRKLLEEDPERAPAAEIRLVVEATVEGTARTDRVTKFSEYAEAEIPQYWIVDLTGPPILAVFTLDAGWYRFDGEYTGTTALTAVGHEVTIDVDGLVTAPVDPPVGRPR</sequence>
<comment type="caution">
    <text evidence="2">The sequence shown here is derived from an EMBL/GenBank/DDBJ whole genome shotgun (WGS) entry which is preliminary data.</text>
</comment>
<evidence type="ECO:0000313" key="2">
    <source>
        <dbReference type="EMBL" id="MEE2032508.1"/>
    </source>
</evidence>
<keyword evidence="3" id="KW-1185">Reference proteome</keyword>
<organism evidence="2 3">
    <name type="scientific">Rhodococcus chondri</name>
    <dbReference type="NCBI Taxonomy" id="3065941"/>
    <lineage>
        <taxon>Bacteria</taxon>
        <taxon>Bacillati</taxon>
        <taxon>Actinomycetota</taxon>
        <taxon>Actinomycetes</taxon>
        <taxon>Mycobacteriales</taxon>
        <taxon>Nocardiaceae</taxon>
        <taxon>Rhodococcus</taxon>
    </lineage>
</organism>
<dbReference type="InterPro" id="IPR011335">
    <property type="entry name" value="Restrct_endonuc-II-like"/>
</dbReference>
<dbReference type="Proteomes" id="UP001331936">
    <property type="component" value="Unassembled WGS sequence"/>
</dbReference>
<dbReference type="InterPro" id="IPR012296">
    <property type="entry name" value="Nuclease_put_TT1808"/>
</dbReference>
<gene>
    <name evidence="2" type="ORF">Q8814_10360</name>
</gene>
<dbReference type="InterPro" id="IPR008538">
    <property type="entry name" value="Uma2"/>
</dbReference>
<name>A0ABU7JR47_9NOCA</name>
<reference evidence="2 3" key="1">
    <citation type="submission" date="2023-08" db="EMBL/GenBank/DDBJ databases">
        <authorList>
            <person name="Girao M."/>
            <person name="Carvalho M.F."/>
        </authorList>
    </citation>
    <scope>NUCLEOTIDE SEQUENCE [LARGE SCALE GENOMIC DNA]</scope>
    <source>
        <strain evidence="2 3">CC-R104</strain>
    </source>
</reference>
<dbReference type="GO" id="GO:0004519">
    <property type="term" value="F:endonuclease activity"/>
    <property type="evidence" value="ECO:0007669"/>
    <property type="project" value="UniProtKB-KW"/>
</dbReference>
<dbReference type="RefSeq" id="WP_330151926.1">
    <property type="nucleotide sequence ID" value="NZ_JAUZMZ010000046.1"/>
</dbReference>
<dbReference type="PANTHER" id="PTHR35400">
    <property type="entry name" value="SLR1083 PROTEIN"/>
    <property type="match status" value="1"/>
</dbReference>
<dbReference type="Gene3D" id="3.90.1570.10">
    <property type="entry name" value="tt1808, chain A"/>
    <property type="match status" value="1"/>
</dbReference>
<evidence type="ECO:0000259" key="1">
    <source>
        <dbReference type="Pfam" id="PF05685"/>
    </source>
</evidence>
<dbReference type="PANTHER" id="PTHR35400:SF3">
    <property type="entry name" value="SLL1072 PROTEIN"/>
    <property type="match status" value="1"/>
</dbReference>
<proteinExistence type="predicted"/>
<dbReference type="EMBL" id="JAUZMZ010000046">
    <property type="protein sequence ID" value="MEE2032508.1"/>
    <property type="molecule type" value="Genomic_DNA"/>
</dbReference>